<accession>A0A2U1AEW3</accession>
<feature type="region of interest" description="Disordered" evidence="6">
    <location>
        <begin position="1"/>
        <end position="27"/>
    </location>
</feature>
<dbReference type="PANTHER" id="PTHR30055">
    <property type="entry name" value="HTH-TYPE TRANSCRIPTIONAL REGULATOR RUTR"/>
    <property type="match status" value="1"/>
</dbReference>
<dbReference type="InterPro" id="IPR023772">
    <property type="entry name" value="DNA-bd_HTH_TetR-type_CS"/>
</dbReference>
<dbReference type="InterPro" id="IPR050109">
    <property type="entry name" value="HTH-type_TetR-like_transc_reg"/>
</dbReference>
<evidence type="ECO:0000313" key="8">
    <source>
        <dbReference type="EMBL" id="MBB2929768.1"/>
    </source>
</evidence>
<proteinExistence type="predicted"/>
<dbReference type="InterPro" id="IPR001647">
    <property type="entry name" value="HTH_TetR"/>
</dbReference>
<evidence type="ECO:0000256" key="1">
    <source>
        <dbReference type="ARBA" id="ARBA00022491"/>
    </source>
</evidence>
<dbReference type="PROSITE" id="PS01081">
    <property type="entry name" value="HTH_TETR_1"/>
    <property type="match status" value="1"/>
</dbReference>
<dbReference type="RefSeq" id="WP_110384268.1">
    <property type="nucleotide sequence ID" value="NZ_JACHVZ010000011.1"/>
</dbReference>
<keyword evidence="2" id="KW-0805">Transcription regulation</keyword>
<dbReference type="PROSITE" id="PS50977">
    <property type="entry name" value="HTH_TETR_2"/>
    <property type="match status" value="1"/>
</dbReference>
<evidence type="ECO:0000256" key="3">
    <source>
        <dbReference type="ARBA" id="ARBA00023125"/>
    </source>
</evidence>
<dbReference type="Proteomes" id="UP000533533">
    <property type="component" value="Unassembled WGS sequence"/>
</dbReference>
<keyword evidence="11" id="KW-1185">Reference proteome</keyword>
<evidence type="ECO:0000313" key="11">
    <source>
        <dbReference type="Proteomes" id="UP000533533"/>
    </source>
</evidence>
<dbReference type="Pfam" id="PF17918">
    <property type="entry name" value="TetR_C_15"/>
    <property type="match status" value="1"/>
</dbReference>
<dbReference type="Gene3D" id="1.10.357.10">
    <property type="entry name" value="Tetracycline Repressor, domain 2"/>
    <property type="match status" value="1"/>
</dbReference>
<evidence type="ECO:0000256" key="2">
    <source>
        <dbReference type="ARBA" id="ARBA00023015"/>
    </source>
</evidence>
<evidence type="ECO:0000259" key="7">
    <source>
        <dbReference type="PROSITE" id="PS50977"/>
    </source>
</evidence>
<dbReference type="InterPro" id="IPR041669">
    <property type="entry name" value="TetR_C_15"/>
</dbReference>
<evidence type="ECO:0000256" key="4">
    <source>
        <dbReference type="ARBA" id="ARBA00023163"/>
    </source>
</evidence>
<dbReference type="GO" id="GO:0003700">
    <property type="term" value="F:DNA-binding transcription factor activity"/>
    <property type="evidence" value="ECO:0007669"/>
    <property type="project" value="TreeGrafter"/>
</dbReference>
<dbReference type="Proteomes" id="UP000247772">
    <property type="component" value="Unassembled WGS sequence"/>
</dbReference>
<feature type="DNA-binding region" description="H-T-H motif" evidence="5">
    <location>
        <begin position="53"/>
        <end position="72"/>
    </location>
</feature>
<gene>
    <name evidence="9" type="ORF">C7410_108105</name>
    <name evidence="8" type="ORF">FHX59_004210</name>
</gene>
<dbReference type="OrthoDB" id="9816320at2"/>
<sequence>MAADPLARKEAQKEPARENARRVPRQERAARTVGALLEAAGDAFAGRGFEAATMTQIAQQAGVSVGAAYQYFPNKEALALALRKRYGDEMDARWSALIAAHDDAGKLPLAQLVERLFDLMVDLMHDYPAYLPLLSVPLGFRRDAAVRNLLRQRFTALFLRYQPALASDEAYRVAEVMLQVIKSLNPLYAAAKPKERKLLVAEYKGVLAAWLAVRLA</sequence>
<evidence type="ECO:0000256" key="5">
    <source>
        <dbReference type="PROSITE-ProRule" id="PRU00335"/>
    </source>
</evidence>
<keyword evidence="4" id="KW-0804">Transcription</keyword>
<dbReference type="EMBL" id="QJSQ01000008">
    <property type="protein sequence ID" value="PYE23208.1"/>
    <property type="molecule type" value="Genomic_DNA"/>
</dbReference>
<keyword evidence="1" id="KW-0678">Repressor</keyword>
<name>A0A2U1AEW3_9BURK</name>
<dbReference type="GO" id="GO:0000976">
    <property type="term" value="F:transcription cis-regulatory region binding"/>
    <property type="evidence" value="ECO:0007669"/>
    <property type="project" value="TreeGrafter"/>
</dbReference>
<evidence type="ECO:0000256" key="6">
    <source>
        <dbReference type="SAM" id="MobiDB-lite"/>
    </source>
</evidence>
<dbReference type="PANTHER" id="PTHR30055:SF234">
    <property type="entry name" value="HTH-TYPE TRANSCRIPTIONAL REGULATOR BETI"/>
    <property type="match status" value="1"/>
</dbReference>
<dbReference type="EMBL" id="JACHVZ010000011">
    <property type="protein sequence ID" value="MBB2929768.1"/>
    <property type="molecule type" value="Genomic_DNA"/>
</dbReference>
<organism evidence="9 10">
    <name type="scientific">Paraburkholderia silvatlantica</name>
    <dbReference type="NCBI Taxonomy" id="321895"/>
    <lineage>
        <taxon>Bacteria</taxon>
        <taxon>Pseudomonadati</taxon>
        <taxon>Pseudomonadota</taxon>
        <taxon>Betaproteobacteria</taxon>
        <taxon>Burkholderiales</taxon>
        <taxon>Burkholderiaceae</taxon>
        <taxon>Paraburkholderia</taxon>
    </lineage>
</organism>
<protein>
    <submittedName>
        <fullName evidence="8">AcrR family transcriptional regulator</fullName>
    </submittedName>
    <submittedName>
        <fullName evidence="9">TetR family transcriptional regulator</fullName>
    </submittedName>
</protein>
<dbReference type="SUPFAM" id="SSF46689">
    <property type="entry name" value="Homeodomain-like"/>
    <property type="match status" value="1"/>
</dbReference>
<dbReference type="InterPro" id="IPR009057">
    <property type="entry name" value="Homeodomain-like_sf"/>
</dbReference>
<evidence type="ECO:0000313" key="9">
    <source>
        <dbReference type="EMBL" id="PYE23208.1"/>
    </source>
</evidence>
<comment type="caution">
    <text evidence="9">The sequence shown here is derived from an EMBL/GenBank/DDBJ whole genome shotgun (WGS) entry which is preliminary data.</text>
</comment>
<dbReference type="AlphaFoldDB" id="A0A2U1AEW3"/>
<dbReference type="Pfam" id="PF00440">
    <property type="entry name" value="TetR_N"/>
    <property type="match status" value="1"/>
</dbReference>
<keyword evidence="3 5" id="KW-0238">DNA-binding</keyword>
<reference evidence="9 10" key="1">
    <citation type="submission" date="2018-06" db="EMBL/GenBank/DDBJ databases">
        <title>Genomic Encyclopedia of Type Strains, Phase IV (KMG-V): Genome sequencing to study the core and pangenomes of soil and plant-associated prokaryotes.</title>
        <authorList>
            <person name="Whitman W."/>
        </authorList>
    </citation>
    <scope>NUCLEOTIDE SEQUENCE [LARGE SCALE GENOMIC DNA]</scope>
    <source>
        <strain evidence="9 10">SRCL-318</strain>
        <strain evidence="8 11">SRMrh-85</strain>
    </source>
</reference>
<feature type="domain" description="HTH tetR-type" evidence="7">
    <location>
        <begin position="30"/>
        <end position="90"/>
    </location>
</feature>
<evidence type="ECO:0000313" key="10">
    <source>
        <dbReference type="Proteomes" id="UP000247772"/>
    </source>
</evidence>
<dbReference type="PRINTS" id="PR00455">
    <property type="entry name" value="HTHTETR"/>
</dbReference>